<protein>
    <recommendedName>
        <fullName evidence="3">DDE Tnp4 domain-containing protein</fullName>
    </recommendedName>
</protein>
<evidence type="ECO:0000259" key="3">
    <source>
        <dbReference type="Pfam" id="PF13359"/>
    </source>
</evidence>
<keyword evidence="2" id="KW-0479">Metal-binding</keyword>
<dbReference type="AlphaFoldDB" id="M8BH27"/>
<comment type="cofactor">
    <cofactor evidence="1">
        <name>a divalent metal cation</name>
        <dbReference type="ChEBI" id="CHEBI:60240"/>
    </cofactor>
</comment>
<organism evidence="4">
    <name type="scientific">Aegilops tauschii</name>
    <name type="common">Tausch's goatgrass</name>
    <name type="synonym">Aegilops squarrosa</name>
    <dbReference type="NCBI Taxonomy" id="37682"/>
    <lineage>
        <taxon>Eukaryota</taxon>
        <taxon>Viridiplantae</taxon>
        <taxon>Streptophyta</taxon>
        <taxon>Embryophyta</taxon>
        <taxon>Tracheophyta</taxon>
        <taxon>Spermatophyta</taxon>
        <taxon>Magnoliopsida</taxon>
        <taxon>Liliopsida</taxon>
        <taxon>Poales</taxon>
        <taxon>Poaceae</taxon>
        <taxon>BOP clade</taxon>
        <taxon>Pooideae</taxon>
        <taxon>Triticodae</taxon>
        <taxon>Triticeae</taxon>
        <taxon>Triticinae</taxon>
        <taxon>Aegilops</taxon>
    </lineage>
</organism>
<reference evidence="4" key="1">
    <citation type="submission" date="2015-06" db="UniProtKB">
        <authorList>
            <consortium name="EnsemblPlants"/>
        </authorList>
    </citation>
    <scope>IDENTIFICATION</scope>
</reference>
<dbReference type="EnsemblPlants" id="EMT24250">
    <property type="protein sequence ID" value="EMT24250"/>
    <property type="gene ID" value="F775_17805"/>
</dbReference>
<evidence type="ECO:0000256" key="2">
    <source>
        <dbReference type="ARBA" id="ARBA00022723"/>
    </source>
</evidence>
<feature type="domain" description="DDE Tnp4" evidence="3">
    <location>
        <begin position="96"/>
        <end position="150"/>
    </location>
</feature>
<name>M8BH27_AEGTA</name>
<dbReference type="Pfam" id="PF13359">
    <property type="entry name" value="DDE_Tnp_4"/>
    <property type="match status" value="1"/>
</dbReference>
<evidence type="ECO:0000313" key="4">
    <source>
        <dbReference type="EnsemblPlants" id="EMT24250"/>
    </source>
</evidence>
<sequence length="173" mass="19791">MAQSGPEWDKFIHVKAYAHEGDNSRKWYALYTTNPCNLKTNVSSAAFMHRETLFSLEDAQTFESVFKMTRTTFRYICSLKGDLLNGSKLKIALDGSEVGEHIIGDVEYPLLPWLLTPYREEELSDSKVEFNRRHSAATTCTLNNVLARFKVQTHGSTCKRRHGGRSIRTLWVT</sequence>
<accession>M8BH27</accession>
<dbReference type="GO" id="GO:0046872">
    <property type="term" value="F:metal ion binding"/>
    <property type="evidence" value="ECO:0007669"/>
    <property type="project" value="UniProtKB-KW"/>
</dbReference>
<proteinExistence type="predicted"/>
<evidence type="ECO:0000256" key="1">
    <source>
        <dbReference type="ARBA" id="ARBA00001968"/>
    </source>
</evidence>
<dbReference type="InterPro" id="IPR027806">
    <property type="entry name" value="HARBI1_dom"/>
</dbReference>